<dbReference type="EMBL" id="AQFT01000207">
    <property type="protein sequence ID" value="EMZ17448.1"/>
    <property type="molecule type" value="Genomic_DNA"/>
</dbReference>
<accession>N1ZTL6</accession>
<organism evidence="3 4">
    <name type="scientific">Eubacterium plexicaudatum ASF492</name>
    <dbReference type="NCBI Taxonomy" id="1235802"/>
    <lineage>
        <taxon>Bacteria</taxon>
        <taxon>Bacillati</taxon>
        <taxon>Bacillota</taxon>
        <taxon>Clostridia</taxon>
        <taxon>Eubacteriales</taxon>
        <taxon>Eubacteriaceae</taxon>
        <taxon>Eubacterium</taxon>
    </lineage>
</organism>
<gene>
    <name evidence="3" type="ORF">C823_06001</name>
</gene>
<protein>
    <recommendedName>
        <fullName evidence="2">Phage replisome organiser N-terminal domain-containing protein</fullName>
    </recommendedName>
</protein>
<feature type="compositionally biased region" description="Basic and acidic residues" evidence="1">
    <location>
        <begin position="226"/>
        <end position="243"/>
    </location>
</feature>
<evidence type="ECO:0000259" key="2">
    <source>
        <dbReference type="Pfam" id="PF09681"/>
    </source>
</evidence>
<dbReference type="STRING" id="1235802.C823_06001"/>
<feature type="domain" description="Phage replisome organiser N-terminal" evidence="2">
    <location>
        <begin position="9"/>
        <end position="124"/>
    </location>
</feature>
<proteinExistence type="predicted"/>
<feature type="region of interest" description="Disordered" evidence="1">
    <location>
        <begin position="225"/>
        <end position="250"/>
    </location>
</feature>
<dbReference type="HOGENOM" id="CLU_055973_5_1_9"/>
<dbReference type="Pfam" id="PF09681">
    <property type="entry name" value="Phage_rep_org_N"/>
    <property type="match status" value="1"/>
</dbReference>
<evidence type="ECO:0000256" key="1">
    <source>
        <dbReference type="SAM" id="MobiDB-lite"/>
    </source>
</evidence>
<reference evidence="3 4" key="1">
    <citation type="journal article" date="2014" name="Genome Announc.">
        <title>Draft genome sequences of the altered schaedler flora, a defined bacterial community from gnotobiotic mice.</title>
        <authorList>
            <person name="Wannemuehler M.J."/>
            <person name="Overstreet A.M."/>
            <person name="Ward D.V."/>
            <person name="Phillips G.J."/>
        </authorList>
    </citation>
    <scope>NUCLEOTIDE SEQUENCE [LARGE SCALE GENOMIC DNA]</scope>
    <source>
        <strain evidence="3 4">ASF492</strain>
    </source>
</reference>
<dbReference type="PATRIC" id="fig|1235802.3.peg.6338"/>
<evidence type="ECO:0000313" key="4">
    <source>
        <dbReference type="Proteomes" id="UP000012589"/>
    </source>
</evidence>
<dbReference type="NCBIfam" id="TIGR01714">
    <property type="entry name" value="phage_rep_org_N"/>
    <property type="match status" value="1"/>
</dbReference>
<comment type="caution">
    <text evidence="3">The sequence shown here is derived from an EMBL/GenBank/DDBJ whole genome shotgun (WGS) entry which is preliminary data.</text>
</comment>
<dbReference type="Proteomes" id="UP000012589">
    <property type="component" value="Unassembled WGS sequence"/>
</dbReference>
<keyword evidence="4" id="KW-1185">Reference proteome</keyword>
<name>N1ZTL6_9FIRM</name>
<dbReference type="eggNOG" id="COG3935">
    <property type="taxonomic scope" value="Bacteria"/>
</dbReference>
<evidence type="ECO:0000313" key="3">
    <source>
        <dbReference type="EMBL" id="EMZ17448.1"/>
    </source>
</evidence>
<dbReference type="OrthoDB" id="9788567at2"/>
<sequence>MTENRRFYYLKLKENFYNSETMVILESMQDGLLYSNLLLKMYLMSLKSSGVLLLNNCLPHTVQTIATFTRHQVGTVERALKIFQEFGLVEILTDGAYYMSDIQLLIGQSSSEGERKKKERMRLKRQNLLPSGETDICPSNGRVDKCPPILEYRDKEIRDKSIENREGDMAHAYGRYRNVFLSSAELAELQTELPSLWEQYIERLSEYMESSGKGYKNHAATIRRWANADKKKEEPPARNRDYSVEEGETI</sequence>
<dbReference type="InterPro" id="IPR010056">
    <property type="entry name" value="Phage_rep_org__N"/>
</dbReference>
<dbReference type="AlphaFoldDB" id="N1ZTL6"/>